<dbReference type="Proteomes" id="UP000694557">
    <property type="component" value="Unassembled WGS sequence"/>
</dbReference>
<name>A0A8C7FR26_ONCKI</name>
<dbReference type="GeneTree" id="ENSGT00390000005844"/>
<dbReference type="PANTHER" id="PTHR15021">
    <property type="entry name" value="DISCONNECTED-RELATED"/>
    <property type="match status" value="1"/>
</dbReference>
<evidence type="ECO:0000313" key="2">
    <source>
        <dbReference type="Proteomes" id="UP000694557"/>
    </source>
</evidence>
<accession>A0A8C7FR26</accession>
<keyword evidence="2" id="KW-1185">Reference proteome</keyword>
<dbReference type="InterPro" id="IPR040436">
    <property type="entry name" value="Disconnected-like"/>
</dbReference>
<sequence length="135" mass="15273">MSQICTQVNCTCQCFRPAKTNLRICDHCRHGWVAHALDKLFQPAQPLLSATQVEVAHPGVVFDLASLVLYGATALPIRLKILLDRLLSVLTRDQVLYILNSLGWTLQDYCRGYILQVGGERIHTTGRGREDTYYR</sequence>
<organism evidence="1 2">
    <name type="scientific">Oncorhynchus kisutch</name>
    <name type="common">Coho salmon</name>
    <name type="synonym">Salmo kisutch</name>
    <dbReference type="NCBI Taxonomy" id="8019"/>
    <lineage>
        <taxon>Eukaryota</taxon>
        <taxon>Metazoa</taxon>
        <taxon>Chordata</taxon>
        <taxon>Craniata</taxon>
        <taxon>Vertebrata</taxon>
        <taxon>Euteleostomi</taxon>
        <taxon>Actinopterygii</taxon>
        <taxon>Neopterygii</taxon>
        <taxon>Teleostei</taxon>
        <taxon>Protacanthopterygii</taxon>
        <taxon>Salmoniformes</taxon>
        <taxon>Salmonidae</taxon>
        <taxon>Salmoninae</taxon>
        <taxon>Oncorhynchus</taxon>
    </lineage>
</organism>
<reference evidence="1" key="2">
    <citation type="submission" date="2025-09" db="UniProtKB">
        <authorList>
            <consortium name="Ensembl"/>
        </authorList>
    </citation>
    <scope>IDENTIFICATION</scope>
</reference>
<reference evidence="1" key="1">
    <citation type="submission" date="2025-08" db="UniProtKB">
        <authorList>
            <consortium name="Ensembl"/>
        </authorList>
    </citation>
    <scope>IDENTIFICATION</scope>
</reference>
<dbReference type="Ensembl" id="ENSOKIT00005033445.1">
    <property type="protein sequence ID" value="ENSOKIP00005031651.1"/>
    <property type="gene ID" value="ENSOKIG00005013594.1"/>
</dbReference>
<dbReference type="PANTHER" id="PTHR15021:SF0">
    <property type="entry name" value="DISCO-RELATED, ISOFORM A-RELATED"/>
    <property type="match status" value="1"/>
</dbReference>
<proteinExistence type="predicted"/>
<evidence type="ECO:0000313" key="1">
    <source>
        <dbReference type="Ensembl" id="ENSOKIP00005031651.1"/>
    </source>
</evidence>
<dbReference type="GO" id="GO:0005634">
    <property type="term" value="C:nucleus"/>
    <property type="evidence" value="ECO:0007669"/>
    <property type="project" value="TreeGrafter"/>
</dbReference>
<evidence type="ECO:0008006" key="3">
    <source>
        <dbReference type="Google" id="ProtNLM"/>
    </source>
</evidence>
<dbReference type="GO" id="GO:0006355">
    <property type="term" value="P:regulation of DNA-templated transcription"/>
    <property type="evidence" value="ECO:0007669"/>
    <property type="project" value="TreeGrafter"/>
</dbReference>
<protein>
    <recommendedName>
        <fullName evidence="3">Zinc finger protein basonuclin-2</fullName>
    </recommendedName>
</protein>
<dbReference type="AlphaFoldDB" id="A0A8C7FR26"/>